<organism evidence="1 2">
    <name type="scientific">Naganishia onofrii</name>
    <dbReference type="NCBI Taxonomy" id="1851511"/>
    <lineage>
        <taxon>Eukaryota</taxon>
        <taxon>Fungi</taxon>
        <taxon>Dikarya</taxon>
        <taxon>Basidiomycota</taxon>
        <taxon>Agaricomycotina</taxon>
        <taxon>Tremellomycetes</taxon>
        <taxon>Filobasidiales</taxon>
        <taxon>Filobasidiaceae</taxon>
        <taxon>Naganishia</taxon>
    </lineage>
</organism>
<gene>
    <name evidence="1" type="ORF">QFC24_003391</name>
</gene>
<name>A0ACC2XKT3_9TREE</name>
<dbReference type="EMBL" id="JASBWV010000010">
    <property type="protein sequence ID" value="KAJ9124598.1"/>
    <property type="molecule type" value="Genomic_DNA"/>
</dbReference>
<protein>
    <submittedName>
        <fullName evidence="1">Uncharacterized protein</fullName>
    </submittedName>
</protein>
<comment type="caution">
    <text evidence="1">The sequence shown here is derived from an EMBL/GenBank/DDBJ whole genome shotgun (WGS) entry which is preliminary data.</text>
</comment>
<dbReference type="Proteomes" id="UP001234202">
    <property type="component" value="Unassembled WGS sequence"/>
</dbReference>
<sequence>MLARTSLRSISRLPAAAAAVRPTAAAGSAIARRAYSTVKPDDAPAPAAAGGATGDAVKKLTELEEQLKELKSQLQYSQADYINLQRRTTLEKTSAKEFAIQSFASDLLGTIDILTTALKYVPQPIPVSETSGHLESLFSGVKMTREGLLKTLEKHGVVQFDPLGEKFDPNRHEALFQVPMPGKEPGTVFDTQKTGFMLRSRTLRPAQVGVVQDMS</sequence>
<evidence type="ECO:0000313" key="1">
    <source>
        <dbReference type="EMBL" id="KAJ9124598.1"/>
    </source>
</evidence>
<accession>A0ACC2XKT3</accession>
<proteinExistence type="predicted"/>
<evidence type="ECO:0000313" key="2">
    <source>
        <dbReference type="Proteomes" id="UP001234202"/>
    </source>
</evidence>
<keyword evidence="2" id="KW-1185">Reference proteome</keyword>
<reference evidence="1" key="1">
    <citation type="submission" date="2023-04" db="EMBL/GenBank/DDBJ databases">
        <title>Draft Genome sequencing of Naganishia species isolated from polar environments using Oxford Nanopore Technology.</title>
        <authorList>
            <person name="Leo P."/>
            <person name="Venkateswaran K."/>
        </authorList>
    </citation>
    <scope>NUCLEOTIDE SEQUENCE</scope>
    <source>
        <strain evidence="1">DBVPG 5303</strain>
    </source>
</reference>